<comment type="caution">
    <text evidence="1">The sequence shown here is derived from an EMBL/GenBank/DDBJ whole genome shotgun (WGS) entry which is preliminary data.</text>
</comment>
<dbReference type="EMBL" id="PEVG01000018">
    <property type="protein sequence ID" value="PIU99571.1"/>
    <property type="molecule type" value="Genomic_DNA"/>
</dbReference>
<organism evidence="1 2">
    <name type="scientific">Candidatus Tagabacteria bacterium CG03_land_8_20_14_0_80_41_22</name>
    <dbReference type="NCBI Taxonomy" id="1975020"/>
    <lineage>
        <taxon>Bacteria</taxon>
        <taxon>Candidatus Tagaibacteriota</taxon>
    </lineage>
</organism>
<reference evidence="2" key="1">
    <citation type="submission" date="2017-09" db="EMBL/GenBank/DDBJ databases">
        <title>Depth-based differentiation of microbial function through sediment-hosted aquifers and enrichment of novel symbionts in the deep terrestrial subsurface.</title>
        <authorList>
            <person name="Probst A.J."/>
            <person name="Ladd B."/>
            <person name="Jarett J.K."/>
            <person name="Geller-Mcgrath D.E."/>
            <person name="Sieber C.M.K."/>
            <person name="Emerson J.B."/>
            <person name="Anantharaman K."/>
            <person name="Thomas B.C."/>
            <person name="Malmstrom R."/>
            <person name="Stieglmeier M."/>
            <person name="Klingl A."/>
            <person name="Woyke T."/>
            <person name="Ryan C.M."/>
            <person name="Banfield J.F."/>
        </authorList>
    </citation>
    <scope>NUCLEOTIDE SEQUENCE [LARGE SCALE GENOMIC DNA]</scope>
</reference>
<accession>A0A2M7B910</accession>
<protein>
    <submittedName>
        <fullName evidence="1">Uncharacterized protein</fullName>
    </submittedName>
</protein>
<evidence type="ECO:0000313" key="2">
    <source>
        <dbReference type="Proteomes" id="UP000228561"/>
    </source>
</evidence>
<sequence>MWIFQNFKNTNRGRLAFSRKMLNTLNKNKSRGGEAVSRKAHNLEAAVQIGPPQHDKKRERKKRRTVLRFCACF</sequence>
<proteinExistence type="predicted"/>
<gene>
    <name evidence="1" type="ORF">COS58_01645</name>
</gene>
<name>A0A2M7B910_9BACT</name>
<dbReference type="AlphaFoldDB" id="A0A2M7B910"/>
<evidence type="ECO:0000313" key="1">
    <source>
        <dbReference type="EMBL" id="PIU99571.1"/>
    </source>
</evidence>
<dbReference type="Proteomes" id="UP000228561">
    <property type="component" value="Unassembled WGS sequence"/>
</dbReference>